<gene>
    <name evidence="2" type="ORF">CHK_3149</name>
</gene>
<evidence type="ECO:0000313" key="2">
    <source>
        <dbReference type="EMBL" id="KKI49571.1"/>
    </source>
</evidence>
<dbReference type="AlphaFoldDB" id="A0A0M2NF38"/>
<comment type="caution">
    <text evidence="2">The sequence shown here is derived from an EMBL/GenBank/DDBJ whole genome shotgun (WGS) entry which is preliminary data.</text>
</comment>
<dbReference type="EMBL" id="LAYJ01000133">
    <property type="protein sequence ID" value="KKI49571.1"/>
    <property type="molecule type" value="Genomic_DNA"/>
</dbReference>
<evidence type="ECO:0000256" key="1">
    <source>
        <dbReference type="SAM" id="MobiDB-lite"/>
    </source>
</evidence>
<dbReference type="STRING" id="270498.CHK_3149"/>
<feature type="region of interest" description="Disordered" evidence="1">
    <location>
        <begin position="1"/>
        <end position="37"/>
    </location>
</feature>
<feature type="compositionally biased region" description="Basic and acidic residues" evidence="1">
    <location>
        <begin position="1"/>
        <end position="14"/>
    </location>
</feature>
<sequence>MTENKQTGHTEIEPLRYLPSASAGGRAVQKNKGTKIL</sequence>
<keyword evidence="3" id="KW-1185">Reference proteome</keyword>
<dbReference type="Proteomes" id="UP000034076">
    <property type="component" value="Unassembled WGS sequence"/>
</dbReference>
<name>A0A0M2NF38_9FIRM</name>
<accession>A0A0M2NF38</accession>
<protein>
    <submittedName>
        <fullName evidence="2">Uncharacterized protein</fullName>
    </submittedName>
</protein>
<organism evidence="2 3">
    <name type="scientific">Christensenella hongkongensis</name>
    <dbReference type="NCBI Taxonomy" id="270498"/>
    <lineage>
        <taxon>Bacteria</taxon>
        <taxon>Bacillati</taxon>
        <taxon>Bacillota</taxon>
        <taxon>Clostridia</taxon>
        <taxon>Christensenellales</taxon>
        <taxon>Christensenellaceae</taxon>
        <taxon>Christensenella</taxon>
    </lineage>
</organism>
<reference evidence="2 3" key="1">
    <citation type="submission" date="2015-04" db="EMBL/GenBank/DDBJ databases">
        <title>Draft genome sequence of bacteremic isolate Catabacter hongkongensis type strain HKU16T.</title>
        <authorList>
            <person name="Lau S.K."/>
            <person name="Teng J.L."/>
            <person name="Huang Y."/>
            <person name="Curreem S.O."/>
            <person name="Tsui S.K."/>
            <person name="Woo P.C."/>
        </authorList>
    </citation>
    <scope>NUCLEOTIDE SEQUENCE [LARGE SCALE GENOMIC DNA]</scope>
    <source>
        <strain evidence="2 3">HKU16</strain>
    </source>
</reference>
<proteinExistence type="predicted"/>
<evidence type="ECO:0000313" key="3">
    <source>
        <dbReference type="Proteomes" id="UP000034076"/>
    </source>
</evidence>